<name>A0A2P2QUT0_RHIMU</name>
<reference evidence="1" key="1">
    <citation type="submission" date="2018-02" db="EMBL/GenBank/DDBJ databases">
        <title>Rhizophora mucronata_Transcriptome.</title>
        <authorList>
            <person name="Meera S.P."/>
            <person name="Sreeshan A."/>
            <person name="Augustine A."/>
        </authorList>
    </citation>
    <scope>NUCLEOTIDE SEQUENCE</scope>
    <source>
        <tissue evidence="1">Leaf</tissue>
    </source>
</reference>
<accession>A0A2P2QUT0</accession>
<protein>
    <submittedName>
        <fullName evidence="1">Uncharacterized protein</fullName>
    </submittedName>
</protein>
<dbReference type="AlphaFoldDB" id="A0A2P2QUT0"/>
<evidence type="ECO:0000313" key="1">
    <source>
        <dbReference type="EMBL" id="MBX70641.1"/>
    </source>
</evidence>
<dbReference type="EMBL" id="GGEC01090157">
    <property type="protein sequence ID" value="MBX70641.1"/>
    <property type="molecule type" value="Transcribed_RNA"/>
</dbReference>
<proteinExistence type="predicted"/>
<sequence length="21" mass="2348">MSINNCAKILMSDINTHTEVL</sequence>
<organism evidence="1">
    <name type="scientific">Rhizophora mucronata</name>
    <name type="common">Asiatic mangrove</name>
    <dbReference type="NCBI Taxonomy" id="61149"/>
    <lineage>
        <taxon>Eukaryota</taxon>
        <taxon>Viridiplantae</taxon>
        <taxon>Streptophyta</taxon>
        <taxon>Embryophyta</taxon>
        <taxon>Tracheophyta</taxon>
        <taxon>Spermatophyta</taxon>
        <taxon>Magnoliopsida</taxon>
        <taxon>eudicotyledons</taxon>
        <taxon>Gunneridae</taxon>
        <taxon>Pentapetalae</taxon>
        <taxon>rosids</taxon>
        <taxon>fabids</taxon>
        <taxon>Malpighiales</taxon>
        <taxon>Rhizophoraceae</taxon>
        <taxon>Rhizophora</taxon>
    </lineage>
</organism>